<dbReference type="Proteomes" id="UP001266099">
    <property type="component" value="Unassembled WGS sequence"/>
</dbReference>
<organism evidence="8 9">
    <name type="scientific">Arcanobacterium hippocoleae</name>
    <dbReference type="NCBI Taxonomy" id="149017"/>
    <lineage>
        <taxon>Bacteria</taxon>
        <taxon>Bacillati</taxon>
        <taxon>Actinomycetota</taxon>
        <taxon>Actinomycetes</taxon>
        <taxon>Actinomycetales</taxon>
        <taxon>Actinomycetaceae</taxon>
        <taxon>Arcanobacterium</taxon>
    </lineage>
</organism>
<protein>
    <submittedName>
        <fullName evidence="8">MFS family permease</fullName>
    </submittedName>
</protein>
<comment type="subcellular location">
    <subcellularLocation>
        <location evidence="1">Cell membrane</location>
        <topology evidence="1">Multi-pass membrane protein</topology>
    </subcellularLocation>
</comment>
<comment type="caution">
    <text evidence="8">The sequence shown here is derived from an EMBL/GenBank/DDBJ whole genome shotgun (WGS) entry which is preliminary data.</text>
</comment>
<dbReference type="SUPFAM" id="SSF103473">
    <property type="entry name" value="MFS general substrate transporter"/>
    <property type="match status" value="1"/>
</dbReference>
<feature type="transmembrane region" description="Helical" evidence="7">
    <location>
        <begin position="365"/>
        <end position="386"/>
    </location>
</feature>
<evidence type="ECO:0000256" key="3">
    <source>
        <dbReference type="ARBA" id="ARBA00022692"/>
    </source>
</evidence>
<proteinExistence type="predicted"/>
<feature type="transmembrane region" description="Helical" evidence="7">
    <location>
        <begin position="82"/>
        <end position="109"/>
    </location>
</feature>
<dbReference type="Pfam" id="PF07690">
    <property type="entry name" value="MFS_1"/>
    <property type="match status" value="1"/>
</dbReference>
<name>A0ABU1T2C2_9ACTO</name>
<dbReference type="InterPro" id="IPR036259">
    <property type="entry name" value="MFS_trans_sf"/>
</dbReference>
<feature type="transmembrane region" description="Helical" evidence="7">
    <location>
        <begin position="166"/>
        <end position="186"/>
    </location>
</feature>
<sequence length="449" mass="47821">MKISNKRDYGLWLGATTADMFGRSAQDLALPFIIISFTGSAAISGNIQTAGKIATLAVILFGGVLIDRIDRRIGMYLRSFSGAILWALLGTLILIGIIPVWAILAIVLLTSITDGLFGEADNAALRSIIQSNEEFIAVRSINQGRAAAIQLTGGPIGAFLYHLGHAIPFFFSSLCLAILGICAKLIRADLRPKSDLQESAQQIAGSQKNKDHTAEKESIIRNFFADLKTGFKFIFTHSRIRPLLIANIFIGSGMMMIIFTADYALITRGHTPLEISLLSTLFALIMMGGAALSAKFSARIPAGKGLIILLLGMALIAAATIFWNQYFQLLLILSLYGAIVPFIGALLGGYCFSATPSDFQARVGSASNIMEFGLTAFVPFIAGNLVNHGLAAYGFALGAIINLIALLILASSKAIRSLGNSSTWTPVNSTETAADSPDSPNNPNNPSSK</sequence>
<evidence type="ECO:0000313" key="8">
    <source>
        <dbReference type="EMBL" id="MDR6939532.1"/>
    </source>
</evidence>
<evidence type="ECO:0000256" key="5">
    <source>
        <dbReference type="ARBA" id="ARBA00023136"/>
    </source>
</evidence>
<dbReference type="PANTHER" id="PTHR23513:SF6">
    <property type="entry name" value="MAJOR FACILITATOR SUPERFAMILY ASSOCIATED DOMAIN-CONTAINING PROTEIN"/>
    <property type="match status" value="1"/>
</dbReference>
<dbReference type="PANTHER" id="PTHR23513">
    <property type="entry name" value="INTEGRAL MEMBRANE EFFLUX PROTEIN-RELATED"/>
    <property type="match status" value="1"/>
</dbReference>
<feature type="compositionally biased region" description="Low complexity" evidence="6">
    <location>
        <begin position="435"/>
        <end position="449"/>
    </location>
</feature>
<feature type="transmembrane region" description="Helical" evidence="7">
    <location>
        <begin position="392"/>
        <end position="410"/>
    </location>
</feature>
<keyword evidence="3 7" id="KW-0812">Transmembrane</keyword>
<keyword evidence="9" id="KW-1185">Reference proteome</keyword>
<dbReference type="Gene3D" id="1.20.1250.20">
    <property type="entry name" value="MFS general substrate transporter like domains"/>
    <property type="match status" value="1"/>
</dbReference>
<feature type="transmembrane region" description="Helical" evidence="7">
    <location>
        <begin position="306"/>
        <end position="323"/>
    </location>
</feature>
<evidence type="ECO:0000256" key="7">
    <source>
        <dbReference type="SAM" id="Phobius"/>
    </source>
</evidence>
<feature type="transmembrane region" description="Helical" evidence="7">
    <location>
        <begin position="243"/>
        <end position="263"/>
    </location>
</feature>
<accession>A0ABU1T2C2</accession>
<evidence type="ECO:0000313" key="9">
    <source>
        <dbReference type="Proteomes" id="UP001266099"/>
    </source>
</evidence>
<dbReference type="InterPro" id="IPR011701">
    <property type="entry name" value="MFS"/>
</dbReference>
<keyword evidence="2" id="KW-1003">Cell membrane</keyword>
<evidence type="ECO:0000256" key="4">
    <source>
        <dbReference type="ARBA" id="ARBA00022989"/>
    </source>
</evidence>
<feature type="transmembrane region" description="Helical" evidence="7">
    <location>
        <begin position="28"/>
        <end position="47"/>
    </location>
</feature>
<dbReference type="EMBL" id="JAVDUJ010000001">
    <property type="protein sequence ID" value="MDR6939532.1"/>
    <property type="molecule type" value="Genomic_DNA"/>
</dbReference>
<evidence type="ECO:0000256" key="6">
    <source>
        <dbReference type="SAM" id="MobiDB-lite"/>
    </source>
</evidence>
<evidence type="ECO:0000256" key="2">
    <source>
        <dbReference type="ARBA" id="ARBA00022475"/>
    </source>
</evidence>
<reference evidence="8 9" key="1">
    <citation type="submission" date="2023-07" db="EMBL/GenBank/DDBJ databases">
        <title>Sequencing the genomes of 1000 actinobacteria strains.</title>
        <authorList>
            <person name="Klenk H.-P."/>
        </authorList>
    </citation>
    <scope>NUCLEOTIDE SEQUENCE [LARGE SCALE GENOMIC DNA]</scope>
    <source>
        <strain evidence="8 9">DSM 15539</strain>
    </source>
</reference>
<evidence type="ECO:0000256" key="1">
    <source>
        <dbReference type="ARBA" id="ARBA00004651"/>
    </source>
</evidence>
<feature type="transmembrane region" description="Helical" evidence="7">
    <location>
        <begin position="329"/>
        <end position="353"/>
    </location>
</feature>
<keyword evidence="5 7" id="KW-0472">Membrane</keyword>
<gene>
    <name evidence="8" type="ORF">J2S36_001075</name>
</gene>
<dbReference type="RefSeq" id="WP_309956270.1">
    <property type="nucleotide sequence ID" value="NZ_CP136414.1"/>
</dbReference>
<feature type="region of interest" description="Disordered" evidence="6">
    <location>
        <begin position="426"/>
        <end position="449"/>
    </location>
</feature>
<feature type="transmembrane region" description="Helical" evidence="7">
    <location>
        <begin position="53"/>
        <end position="70"/>
    </location>
</feature>
<feature type="transmembrane region" description="Helical" evidence="7">
    <location>
        <begin position="275"/>
        <end position="294"/>
    </location>
</feature>
<keyword evidence="4 7" id="KW-1133">Transmembrane helix</keyword>